<dbReference type="OrthoDB" id="17255at2759"/>
<organism evidence="2 3">
    <name type="scientific">Pochonia chlamydosporia 170</name>
    <dbReference type="NCBI Taxonomy" id="1380566"/>
    <lineage>
        <taxon>Eukaryota</taxon>
        <taxon>Fungi</taxon>
        <taxon>Dikarya</taxon>
        <taxon>Ascomycota</taxon>
        <taxon>Pezizomycotina</taxon>
        <taxon>Sordariomycetes</taxon>
        <taxon>Hypocreomycetidae</taxon>
        <taxon>Hypocreales</taxon>
        <taxon>Clavicipitaceae</taxon>
        <taxon>Pochonia</taxon>
    </lineage>
</organism>
<dbReference type="PANTHER" id="PTHR14237:SF34">
    <property type="entry name" value="MOSC DOMAIN PROTEIN (AFU_ORTHOLOGUE AFUA_2G07820)"/>
    <property type="match status" value="1"/>
</dbReference>
<dbReference type="AlphaFoldDB" id="A0A179FTS3"/>
<dbReference type="InterPro" id="IPR005302">
    <property type="entry name" value="MoCF_Sase_C"/>
</dbReference>
<accession>A0A179FTS3</accession>
<dbReference type="Pfam" id="PF03473">
    <property type="entry name" value="MOSC"/>
    <property type="match status" value="1"/>
</dbReference>
<comment type="caution">
    <text evidence="2">The sequence shown here is derived from an EMBL/GenBank/DDBJ whole genome shotgun (WGS) entry which is preliminary data.</text>
</comment>
<dbReference type="EMBL" id="LSBJ02000003">
    <property type="protein sequence ID" value="OAQ69035.1"/>
    <property type="molecule type" value="Genomic_DNA"/>
</dbReference>
<dbReference type="Pfam" id="PF03476">
    <property type="entry name" value="MOSC_N"/>
    <property type="match status" value="1"/>
</dbReference>
<dbReference type="GeneID" id="28848404"/>
<sequence>MKVTAIYVYPIKALRPVRLDKAQLTSQGVQYDRRFMLCRVDDADPSKLTKVQIDKVYGCGLFKQEIVDDSIHVTYLTPKEPVVPAHPLQKDVLKVSLSPDTSDLDTVDFDLHLSMVTAYRMGSKYDEWFSACFGFKTILIYIGDGRRPVLGTYAPQVEGPPEQRGWLSTISSYVTGTPQSAKEKPWLAFTDLAPFLVASEKSLANVRARVPSSDVAITAFRPNIVVDGEAEFDEDFWAELSANHEPFLTLTKMCSRCPSLNVDYDTGKIAEGERGTVLKKLMSDRRVDTGAKYSPVFGKYGFLNQGQENMVLSIGDEITVTRRADDRPVFDWPLRSRGAEPQFYKYS</sequence>
<evidence type="ECO:0000313" key="3">
    <source>
        <dbReference type="Proteomes" id="UP000078397"/>
    </source>
</evidence>
<dbReference type="RefSeq" id="XP_018145885.1">
    <property type="nucleotide sequence ID" value="XM_018284410.1"/>
</dbReference>
<reference evidence="2 3" key="1">
    <citation type="journal article" date="2016" name="PLoS Pathog.">
        <title>Biosynthesis of antibiotic leucinostatins in bio-control fungus Purpureocillium lilacinum and their inhibition on phytophthora revealed by genome mining.</title>
        <authorList>
            <person name="Wang G."/>
            <person name="Liu Z."/>
            <person name="Lin R."/>
            <person name="Li E."/>
            <person name="Mao Z."/>
            <person name="Ling J."/>
            <person name="Yang Y."/>
            <person name="Yin W.B."/>
            <person name="Xie B."/>
        </authorList>
    </citation>
    <scope>NUCLEOTIDE SEQUENCE [LARGE SCALE GENOMIC DNA]</scope>
    <source>
        <strain evidence="2">170</strain>
    </source>
</reference>
<dbReference type="InterPro" id="IPR011037">
    <property type="entry name" value="Pyrv_Knase-like_insert_dom_sf"/>
</dbReference>
<evidence type="ECO:0000313" key="2">
    <source>
        <dbReference type="EMBL" id="OAQ69035.1"/>
    </source>
</evidence>
<dbReference type="Proteomes" id="UP000078397">
    <property type="component" value="Unassembled WGS sequence"/>
</dbReference>
<dbReference type="PANTHER" id="PTHR14237">
    <property type="entry name" value="MOLYBDOPTERIN COFACTOR SULFURASE MOSC"/>
    <property type="match status" value="1"/>
</dbReference>
<dbReference type="InterPro" id="IPR005303">
    <property type="entry name" value="MOCOS_middle"/>
</dbReference>
<dbReference type="PROSITE" id="PS51340">
    <property type="entry name" value="MOSC"/>
    <property type="match status" value="1"/>
</dbReference>
<dbReference type="GO" id="GO:0030151">
    <property type="term" value="F:molybdenum ion binding"/>
    <property type="evidence" value="ECO:0007669"/>
    <property type="project" value="InterPro"/>
</dbReference>
<dbReference type="SUPFAM" id="SSF50800">
    <property type="entry name" value="PK beta-barrel domain-like"/>
    <property type="match status" value="1"/>
</dbReference>
<gene>
    <name evidence="2" type="ORF">VFPPC_05173</name>
</gene>
<dbReference type="STRING" id="1380566.A0A179FTS3"/>
<feature type="domain" description="MOSC" evidence="1">
    <location>
        <begin position="168"/>
        <end position="321"/>
    </location>
</feature>
<proteinExistence type="predicted"/>
<protein>
    <submittedName>
        <fullName evidence="2">MOSC domain-containing protein</fullName>
    </submittedName>
</protein>
<keyword evidence="3" id="KW-1185">Reference proteome</keyword>
<dbReference type="GO" id="GO:0003824">
    <property type="term" value="F:catalytic activity"/>
    <property type="evidence" value="ECO:0007669"/>
    <property type="project" value="InterPro"/>
</dbReference>
<dbReference type="SUPFAM" id="SSF141673">
    <property type="entry name" value="MOSC N-terminal domain-like"/>
    <property type="match status" value="1"/>
</dbReference>
<dbReference type="KEGG" id="pchm:VFPPC_05173"/>
<name>A0A179FTS3_METCM</name>
<evidence type="ECO:0000259" key="1">
    <source>
        <dbReference type="PROSITE" id="PS51340"/>
    </source>
</evidence>
<dbReference type="GO" id="GO:0030170">
    <property type="term" value="F:pyridoxal phosphate binding"/>
    <property type="evidence" value="ECO:0007669"/>
    <property type="project" value="InterPro"/>
</dbReference>